<dbReference type="AlphaFoldDB" id="A0A937RM53"/>
<comment type="caution">
    <text evidence="2">The sequence shown here is derived from an EMBL/GenBank/DDBJ whole genome shotgun (WGS) entry which is preliminary data.</text>
</comment>
<reference evidence="2" key="1">
    <citation type="submission" date="2020-12" db="EMBL/GenBank/DDBJ databases">
        <title>Genomic characterization of non-nitrogen-fixing Frankia strains.</title>
        <authorList>
            <person name="Carlos-Shanley C."/>
            <person name="Guerra T."/>
            <person name="Hahn D."/>
        </authorList>
    </citation>
    <scope>NUCLEOTIDE SEQUENCE</scope>
    <source>
        <strain evidence="2">CN6</strain>
    </source>
</reference>
<dbReference type="Pfam" id="PF13374">
    <property type="entry name" value="TPR_10"/>
    <property type="match status" value="3"/>
</dbReference>
<dbReference type="InterPro" id="IPR011990">
    <property type="entry name" value="TPR-like_helical_dom_sf"/>
</dbReference>
<dbReference type="RefSeq" id="WP_203031798.1">
    <property type="nucleotide sequence ID" value="NZ_JAEACQ010000238.1"/>
</dbReference>
<name>A0A937RM53_9ACTN</name>
<keyword evidence="3" id="KW-1185">Reference proteome</keyword>
<dbReference type="SUPFAM" id="SSF48452">
    <property type="entry name" value="TPR-like"/>
    <property type="match status" value="2"/>
</dbReference>
<dbReference type="EMBL" id="JAEACQ010000238">
    <property type="protein sequence ID" value="MBL7629844.1"/>
    <property type="molecule type" value="Genomic_DNA"/>
</dbReference>
<dbReference type="InterPro" id="IPR027417">
    <property type="entry name" value="P-loop_NTPase"/>
</dbReference>
<dbReference type="Pfam" id="PF13676">
    <property type="entry name" value="TIR_2"/>
    <property type="match status" value="1"/>
</dbReference>
<evidence type="ECO:0000259" key="1">
    <source>
        <dbReference type="PROSITE" id="PS50104"/>
    </source>
</evidence>
<dbReference type="InterPro" id="IPR000157">
    <property type="entry name" value="TIR_dom"/>
</dbReference>
<protein>
    <submittedName>
        <fullName evidence="2">Tetratricopeptide repeat protein</fullName>
    </submittedName>
</protein>
<dbReference type="Gene3D" id="1.25.40.10">
    <property type="entry name" value="Tetratricopeptide repeat domain"/>
    <property type="match status" value="1"/>
</dbReference>
<feature type="domain" description="TIR" evidence="1">
    <location>
        <begin position="8"/>
        <end position="134"/>
    </location>
</feature>
<evidence type="ECO:0000313" key="3">
    <source>
        <dbReference type="Proteomes" id="UP000604475"/>
    </source>
</evidence>
<sequence length="770" mass="81684">MGAGVSGGSVDFFVSYTGADEAWATWVAEVLEAEGRSVVVQAWDSPAGENFVTWISAQMERAARTVAVCSASYFASHWCTQEWTGALGGRTLTPLRVEKCAIPAVLATIAYRDLFDVDEAAARRRLLEAVGLARPARVSSGFPGAAAVAASPVAAVFPGRLPPVSNVPPRNLLFTGRDSLLDGLRGQLTAGSGRVAIAALQGAGGVGKSQLGLEFAWRYAADYQLIWWVDAETPVTLTAGLAALASALGVATGDTPERAGAALVELGRRDDWLLIYDNIPDPATLHRMLPPPGGRLLVTSRDPAVRRVGVDLVEVGEFARAESVALLRRHVPSLPDTEADQIAEAVGDLPLAVDQAGAFLQTGISPADYLDLLAAQPQLLLAEQTLHHPGLAATVTTARTQLGTDQPAAAELLDQLAFLAPEPIPLTPTPAAATPTPAGRFAAGDPYTLARTLEAISRLALARHTGTTLQVHRLVAALLRARLTDDQQRTALAGALDLLATATPGDTDDPAAWPAYAALTPHVTTTAHHLASQPGLPEPAGFRRLLERTCWYLYRAGQYHTARTLAATTRTRWAATLGDDHPHSQSITTTLAATLAALGDHQAARTLTEDTLARRRRLLGDDHHDTLASAGNLALRLAALGDHQAARTLAEDTLTSYRRVLGDDHPDTLASANSLANRLADLGDLPAARTLDEDTLARRRRVLGDDHPDTLGSASNLALRLANLGDHQAARTLAEDTLARHRRVLGDDHPDTLHSERVLDWVQKRAGPSS</sequence>
<dbReference type="Pfam" id="PF13424">
    <property type="entry name" value="TPR_12"/>
    <property type="match status" value="1"/>
</dbReference>
<organism evidence="2 3">
    <name type="scientific">Frankia nepalensis</name>
    <dbReference type="NCBI Taxonomy" id="1836974"/>
    <lineage>
        <taxon>Bacteria</taxon>
        <taxon>Bacillati</taxon>
        <taxon>Actinomycetota</taxon>
        <taxon>Actinomycetes</taxon>
        <taxon>Frankiales</taxon>
        <taxon>Frankiaceae</taxon>
        <taxon>Frankia</taxon>
    </lineage>
</organism>
<accession>A0A937RM53</accession>
<evidence type="ECO:0000313" key="2">
    <source>
        <dbReference type="EMBL" id="MBL7629844.1"/>
    </source>
</evidence>
<proteinExistence type="predicted"/>
<dbReference type="GO" id="GO:0007165">
    <property type="term" value="P:signal transduction"/>
    <property type="evidence" value="ECO:0007669"/>
    <property type="project" value="InterPro"/>
</dbReference>
<dbReference type="PANTHER" id="PTHR46082:SF6">
    <property type="entry name" value="AAA+ ATPASE DOMAIN-CONTAINING PROTEIN-RELATED"/>
    <property type="match status" value="1"/>
</dbReference>
<dbReference type="NCBIfam" id="NF040586">
    <property type="entry name" value="FxSxx_TPR"/>
    <property type="match status" value="1"/>
</dbReference>
<dbReference type="Gene3D" id="3.40.50.300">
    <property type="entry name" value="P-loop containing nucleotide triphosphate hydrolases"/>
    <property type="match status" value="1"/>
</dbReference>
<dbReference type="PROSITE" id="PS50104">
    <property type="entry name" value="TIR"/>
    <property type="match status" value="1"/>
</dbReference>
<dbReference type="SUPFAM" id="SSF52200">
    <property type="entry name" value="Toll/Interleukin receptor TIR domain"/>
    <property type="match status" value="1"/>
</dbReference>
<dbReference type="InterPro" id="IPR053137">
    <property type="entry name" value="NLR-like"/>
</dbReference>
<dbReference type="SUPFAM" id="SSF52540">
    <property type="entry name" value="P-loop containing nucleoside triphosphate hydrolases"/>
    <property type="match status" value="1"/>
</dbReference>
<gene>
    <name evidence="2" type="ORF">I7412_22280</name>
</gene>
<dbReference type="SMART" id="SM00255">
    <property type="entry name" value="TIR"/>
    <property type="match status" value="1"/>
</dbReference>
<dbReference type="PANTHER" id="PTHR46082">
    <property type="entry name" value="ATP/GTP-BINDING PROTEIN-RELATED"/>
    <property type="match status" value="1"/>
</dbReference>
<dbReference type="Proteomes" id="UP000604475">
    <property type="component" value="Unassembled WGS sequence"/>
</dbReference>
<dbReference type="InterPro" id="IPR035897">
    <property type="entry name" value="Toll_tir_struct_dom_sf"/>
</dbReference>
<dbReference type="Gene3D" id="3.40.50.10140">
    <property type="entry name" value="Toll/interleukin-1 receptor homology (TIR) domain"/>
    <property type="match status" value="1"/>
</dbReference>